<reference evidence="10" key="1">
    <citation type="submission" date="2006-08" db="EMBL/GenBank/DDBJ databases">
        <title>Serine proteinases and fibrinolytic enzymes of Enchytraeus japonensis (Annelida, Oligochaeta).</title>
        <authorList>
            <person name="Lee J.M."/>
            <person name="Niva C.C."/>
            <person name="Saito H."/>
            <person name="Myohara M."/>
        </authorList>
    </citation>
    <scope>NUCLEOTIDE SEQUENCE</scope>
    <source>
        <tissue evidence="10">Whole body</tissue>
    </source>
</reference>
<sequence>MLRIIVLCGLARTVFGQRPVWYNGPCGQSKYSDAGEMALPSNKMIVGGIEAREHEFPWQASIRRKSTDSHFCGGFIINDRWIMTAAHCMSGETPNVVSVVIGDHTRNAANSVRQHLDVDKIFVNPSYNPIRTTNDISLIKVTAPISFSADLQPVCPPERSNDYHYYKSVCSGWGTIVSGGVCCPQTLRYVSLNITTNDFCDAEYPRDQISADMICASDNGGGNERDSCQGDSGGPLAVKEADGTFTVVGIVSWGIGCASGYPGVYSRITYQHDWILDIINNN</sequence>
<dbReference type="MEROPS" id="S01.243"/>
<dbReference type="PANTHER" id="PTHR24252">
    <property type="entry name" value="ACROSIN-RELATED"/>
    <property type="match status" value="1"/>
</dbReference>
<dbReference type="InterPro" id="IPR001314">
    <property type="entry name" value="Peptidase_S1A"/>
</dbReference>
<keyword evidence="5 7" id="KW-0720">Serine protease</keyword>
<comment type="subcellular location">
    <subcellularLocation>
        <location evidence="1">Secreted</location>
    </subcellularLocation>
</comment>
<dbReference type="PROSITE" id="PS50240">
    <property type="entry name" value="TRYPSIN_DOM"/>
    <property type="match status" value="1"/>
</dbReference>
<dbReference type="Pfam" id="PF00089">
    <property type="entry name" value="Trypsin"/>
    <property type="match status" value="1"/>
</dbReference>
<accession>H1A7C0</accession>
<feature type="signal peptide" evidence="8">
    <location>
        <begin position="1"/>
        <end position="16"/>
    </location>
</feature>
<dbReference type="PANTHER" id="PTHR24252:SF7">
    <property type="entry name" value="HYALIN"/>
    <property type="match status" value="1"/>
</dbReference>
<name>H1A7C0_9ANNE</name>
<keyword evidence="2" id="KW-0964">Secreted</keyword>
<organism evidence="10">
    <name type="scientific">Enchytraeus japonensis</name>
    <dbReference type="NCBI Taxonomy" id="228735"/>
    <lineage>
        <taxon>Eukaryota</taxon>
        <taxon>Metazoa</taxon>
        <taxon>Spiralia</taxon>
        <taxon>Lophotrochozoa</taxon>
        <taxon>Annelida</taxon>
        <taxon>Clitellata</taxon>
        <taxon>Oligochaeta</taxon>
        <taxon>Enchytraeida</taxon>
        <taxon>Enchytraeidae</taxon>
        <taxon>Enchytraeus</taxon>
    </lineage>
</organism>
<dbReference type="InterPro" id="IPR043504">
    <property type="entry name" value="Peptidase_S1_PA_chymotrypsin"/>
</dbReference>
<evidence type="ECO:0000256" key="8">
    <source>
        <dbReference type="SAM" id="SignalP"/>
    </source>
</evidence>
<dbReference type="SUPFAM" id="SSF50494">
    <property type="entry name" value="Trypsin-like serine proteases"/>
    <property type="match status" value="1"/>
</dbReference>
<dbReference type="PRINTS" id="PR00722">
    <property type="entry name" value="CHYMOTRYPSIN"/>
</dbReference>
<dbReference type="SMART" id="SM00020">
    <property type="entry name" value="Tryp_SPc"/>
    <property type="match status" value="1"/>
</dbReference>
<evidence type="ECO:0000259" key="9">
    <source>
        <dbReference type="PROSITE" id="PS50240"/>
    </source>
</evidence>
<evidence type="ECO:0000256" key="5">
    <source>
        <dbReference type="ARBA" id="ARBA00022825"/>
    </source>
</evidence>
<dbReference type="PROSITE" id="PS00134">
    <property type="entry name" value="TRYPSIN_HIS"/>
    <property type="match status" value="1"/>
</dbReference>
<dbReference type="GO" id="GO:0004252">
    <property type="term" value="F:serine-type endopeptidase activity"/>
    <property type="evidence" value="ECO:0007669"/>
    <property type="project" value="InterPro"/>
</dbReference>
<feature type="domain" description="Peptidase S1" evidence="9">
    <location>
        <begin position="45"/>
        <end position="280"/>
    </location>
</feature>
<evidence type="ECO:0000256" key="6">
    <source>
        <dbReference type="ARBA" id="ARBA00023157"/>
    </source>
</evidence>
<feature type="chain" id="PRO_5003547874" evidence="8">
    <location>
        <begin position="17"/>
        <end position="282"/>
    </location>
</feature>
<dbReference type="GO" id="GO:0005576">
    <property type="term" value="C:extracellular region"/>
    <property type="evidence" value="ECO:0007669"/>
    <property type="project" value="UniProtKB-SubCell"/>
</dbReference>
<dbReference type="FunFam" id="2.40.10.10:FF:000015">
    <property type="entry name" value="Atrial natriuretic peptide-converting enzyme"/>
    <property type="match status" value="1"/>
</dbReference>
<evidence type="ECO:0000256" key="2">
    <source>
        <dbReference type="ARBA" id="ARBA00022525"/>
    </source>
</evidence>
<evidence type="ECO:0000256" key="1">
    <source>
        <dbReference type="ARBA" id="ARBA00004613"/>
    </source>
</evidence>
<dbReference type="InterPro" id="IPR009003">
    <property type="entry name" value="Peptidase_S1_PA"/>
</dbReference>
<proteinExistence type="evidence at transcript level"/>
<keyword evidence="6" id="KW-1015">Disulfide bond</keyword>
<gene>
    <name evidence="10" type="primary">Ej-FEIII-1a</name>
</gene>
<dbReference type="GO" id="GO:0006508">
    <property type="term" value="P:proteolysis"/>
    <property type="evidence" value="ECO:0007669"/>
    <property type="project" value="UniProtKB-KW"/>
</dbReference>
<dbReference type="Gene3D" id="2.40.10.10">
    <property type="entry name" value="Trypsin-like serine proteases"/>
    <property type="match status" value="2"/>
</dbReference>
<keyword evidence="8" id="KW-0732">Signal</keyword>
<evidence type="ECO:0000256" key="7">
    <source>
        <dbReference type="RuleBase" id="RU363034"/>
    </source>
</evidence>
<dbReference type="PROSITE" id="PS00135">
    <property type="entry name" value="TRYPSIN_SER"/>
    <property type="match status" value="1"/>
</dbReference>
<dbReference type="AlphaFoldDB" id="H1A7C0"/>
<keyword evidence="3 7" id="KW-0645">Protease</keyword>
<dbReference type="InterPro" id="IPR018114">
    <property type="entry name" value="TRYPSIN_HIS"/>
</dbReference>
<keyword evidence="4 7" id="KW-0378">Hydrolase</keyword>
<dbReference type="CDD" id="cd00190">
    <property type="entry name" value="Tryp_SPc"/>
    <property type="match status" value="1"/>
</dbReference>
<evidence type="ECO:0000256" key="4">
    <source>
        <dbReference type="ARBA" id="ARBA00022801"/>
    </source>
</evidence>
<protein>
    <submittedName>
        <fullName evidence="10">Fibrinolytic enzyme</fullName>
    </submittedName>
</protein>
<evidence type="ECO:0000313" key="10">
    <source>
        <dbReference type="EMBL" id="BAL43189.1"/>
    </source>
</evidence>
<evidence type="ECO:0000256" key="3">
    <source>
        <dbReference type="ARBA" id="ARBA00022670"/>
    </source>
</evidence>
<dbReference type="InterPro" id="IPR033116">
    <property type="entry name" value="TRYPSIN_SER"/>
</dbReference>
<dbReference type="InterPro" id="IPR001254">
    <property type="entry name" value="Trypsin_dom"/>
</dbReference>
<dbReference type="EMBL" id="AB267660">
    <property type="protein sequence ID" value="BAL43189.1"/>
    <property type="molecule type" value="mRNA"/>
</dbReference>